<dbReference type="AlphaFoldDB" id="A0A918C5R7"/>
<evidence type="ECO:0000256" key="3">
    <source>
        <dbReference type="ARBA" id="ARBA00023163"/>
    </source>
</evidence>
<dbReference type="InterPro" id="IPR054156">
    <property type="entry name" value="YxaF_TetR_C"/>
</dbReference>
<feature type="DNA-binding region" description="H-T-H motif" evidence="4">
    <location>
        <begin position="18"/>
        <end position="37"/>
    </location>
</feature>
<evidence type="ECO:0000313" key="7">
    <source>
        <dbReference type="Proteomes" id="UP000603865"/>
    </source>
</evidence>
<keyword evidence="1" id="KW-0805">Transcription regulation</keyword>
<dbReference type="PANTHER" id="PTHR47506:SF3">
    <property type="entry name" value="HTH-TYPE TRANSCRIPTIONAL REGULATOR LMRA"/>
    <property type="match status" value="1"/>
</dbReference>
<name>A0A918C5R7_9DEIO</name>
<dbReference type="SUPFAM" id="SSF48498">
    <property type="entry name" value="Tetracyclin repressor-like, C-terminal domain"/>
    <property type="match status" value="1"/>
</dbReference>
<dbReference type="Pfam" id="PF00440">
    <property type="entry name" value="TetR_N"/>
    <property type="match status" value="1"/>
</dbReference>
<sequence>MVQSAASLIGSRGMNATSFSEVVDDSGAPRGSIYHHFPDGKKQLAEEAIRWTSERVLAYQRAYSGHTAAGVLERFIGMWRQLVVASGGTAGCVVAGVAIDSEPGENSLIQVVRATFQAWVSLLASQLEGVGIPAVRATPLALTVLAAMEGALILCRAEGNAAPLDAVAGELLKLLPQEPAELR</sequence>
<accession>A0A918C5R7</accession>
<organism evidence="6 7">
    <name type="scientific">Deinococcus ruber</name>
    <dbReference type="NCBI Taxonomy" id="1848197"/>
    <lineage>
        <taxon>Bacteria</taxon>
        <taxon>Thermotogati</taxon>
        <taxon>Deinococcota</taxon>
        <taxon>Deinococci</taxon>
        <taxon>Deinococcales</taxon>
        <taxon>Deinococcaceae</taxon>
        <taxon>Deinococcus</taxon>
    </lineage>
</organism>
<dbReference type="EMBL" id="BMQL01000009">
    <property type="protein sequence ID" value="GGR07257.1"/>
    <property type="molecule type" value="Genomic_DNA"/>
</dbReference>
<keyword evidence="3" id="KW-0804">Transcription</keyword>
<dbReference type="SUPFAM" id="SSF46689">
    <property type="entry name" value="Homeodomain-like"/>
    <property type="match status" value="1"/>
</dbReference>
<keyword evidence="2 4" id="KW-0238">DNA-binding</keyword>
<dbReference type="InterPro" id="IPR036271">
    <property type="entry name" value="Tet_transcr_reg_TetR-rel_C_sf"/>
</dbReference>
<evidence type="ECO:0000256" key="4">
    <source>
        <dbReference type="PROSITE-ProRule" id="PRU00335"/>
    </source>
</evidence>
<reference evidence="6" key="2">
    <citation type="submission" date="2020-09" db="EMBL/GenBank/DDBJ databases">
        <authorList>
            <person name="Sun Q."/>
            <person name="Ohkuma M."/>
        </authorList>
    </citation>
    <scope>NUCLEOTIDE SEQUENCE</scope>
    <source>
        <strain evidence="6">JCM 31311</strain>
    </source>
</reference>
<evidence type="ECO:0000259" key="5">
    <source>
        <dbReference type="PROSITE" id="PS50977"/>
    </source>
</evidence>
<keyword evidence="7" id="KW-1185">Reference proteome</keyword>
<protein>
    <submittedName>
        <fullName evidence="6">TetR family transcriptional regulator</fullName>
    </submittedName>
</protein>
<proteinExistence type="predicted"/>
<evidence type="ECO:0000313" key="6">
    <source>
        <dbReference type="EMBL" id="GGR07257.1"/>
    </source>
</evidence>
<gene>
    <name evidence="6" type="ORF">GCM10008957_19910</name>
</gene>
<dbReference type="GO" id="GO:0003677">
    <property type="term" value="F:DNA binding"/>
    <property type="evidence" value="ECO:0007669"/>
    <property type="project" value="UniProtKB-UniRule"/>
</dbReference>
<evidence type="ECO:0000256" key="1">
    <source>
        <dbReference type="ARBA" id="ARBA00023015"/>
    </source>
</evidence>
<dbReference type="InterPro" id="IPR001647">
    <property type="entry name" value="HTH_TetR"/>
</dbReference>
<dbReference type="Pfam" id="PF21993">
    <property type="entry name" value="TetR_C_13_2"/>
    <property type="match status" value="1"/>
</dbReference>
<dbReference type="InterPro" id="IPR009057">
    <property type="entry name" value="Homeodomain-like_sf"/>
</dbReference>
<comment type="caution">
    <text evidence="6">The sequence shown here is derived from an EMBL/GenBank/DDBJ whole genome shotgun (WGS) entry which is preliminary data.</text>
</comment>
<feature type="domain" description="HTH tetR-type" evidence="5">
    <location>
        <begin position="1"/>
        <end position="55"/>
    </location>
</feature>
<reference evidence="6" key="1">
    <citation type="journal article" date="2014" name="Int. J. Syst. Evol. Microbiol.">
        <title>Complete genome sequence of Corynebacterium casei LMG S-19264T (=DSM 44701T), isolated from a smear-ripened cheese.</title>
        <authorList>
            <consortium name="US DOE Joint Genome Institute (JGI-PGF)"/>
            <person name="Walter F."/>
            <person name="Albersmeier A."/>
            <person name="Kalinowski J."/>
            <person name="Ruckert C."/>
        </authorList>
    </citation>
    <scope>NUCLEOTIDE SEQUENCE</scope>
    <source>
        <strain evidence="6">JCM 31311</strain>
    </source>
</reference>
<dbReference type="Proteomes" id="UP000603865">
    <property type="component" value="Unassembled WGS sequence"/>
</dbReference>
<dbReference type="PANTHER" id="PTHR47506">
    <property type="entry name" value="TRANSCRIPTIONAL REGULATORY PROTEIN"/>
    <property type="match status" value="1"/>
</dbReference>
<dbReference type="Gene3D" id="1.10.357.10">
    <property type="entry name" value="Tetracycline Repressor, domain 2"/>
    <property type="match status" value="1"/>
</dbReference>
<evidence type="ECO:0000256" key="2">
    <source>
        <dbReference type="ARBA" id="ARBA00023125"/>
    </source>
</evidence>
<dbReference type="PROSITE" id="PS50977">
    <property type="entry name" value="HTH_TETR_2"/>
    <property type="match status" value="1"/>
</dbReference>